<organism evidence="1 2">
    <name type="scientific">Methanimicrococcus stummii</name>
    <dbReference type="NCBI Taxonomy" id="3028294"/>
    <lineage>
        <taxon>Archaea</taxon>
        <taxon>Methanobacteriati</taxon>
        <taxon>Methanobacteriota</taxon>
        <taxon>Stenosarchaea group</taxon>
        <taxon>Methanomicrobia</taxon>
        <taxon>Methanosarcinales</taxon>
        <taxon>Methanosarcinaceae</taxon>
        <taxon>Methanimicrococcus</taxon>
    </lineage>
</organism>
<keyword evidence="2" id="KW-1185">Reference proteome</keyword>
<protein>
    <submittedName>
        <fullName evidence="1">Uncharacterized protein</fullName>
    </submittedName>
</protein>
<sequence length="319" mass="35074">MNIKYLLGSFLVLLVAASVISPALAAGNGHHNSDVKFLTFKISDDEQWTHVTDGEGNTHFGKFRVSEDSEQVSFSFHHDADGPNDIKFMKIAFSEHNPDEMKLLESMNADEREAYFLARYKEHLDIEVEAGNLTQAEADEMYAEREAGESVRVSLVASGANFAALSEEELEALKDMTDDEKEAFFLEQFKQGLSEAVAAGKLTQEEADNMSTAHGNGAKRSITIRDGGVNGVSASVKMKAVLSEEEILTLQNMTADEKNDFFLSQIKVSLDADVEAGRITQEEADEIYAHHQTGSEGYLKAGMFHKTASFRTNAAITAE</sequence>
<evidence type="ECO:0000313" key="1">
    <source>
        <dbReference type="EMBL" id="WNY29253.1"/>
    </source>
</evidence>
<gene>
    <name evidence="1" type="ORF">MmiEs2_14780</name>
</gene>
<dbReference type="EMBL" id="CP131062">
    <property type="protein sequence ID" value="WNY29253.1"/>
    <property type="molecule type" value="Genomic_DNA"/>
</dbReference>
<name>A0AA96VC90_9EURY</name>
<dbReference type="GeneID" id="85197944"/>
<accession>A0AA96VC90</accession>
<dbReference type="KEGG" id="mees:MmiEs2_14780"/>
<proteinExistence type="predicted"/>
<evidence type="ECO:0000313" key="2">
    <source>
        <dbReference type="Proteomes" id="UP001302662"/>
    </source>
</evidence>
<reference evidence="1 2" key="1">
    <citation type="submission" date="2023-07" db="EMBL/GenBank/DDBJ databases">
        <title>Closed genome sequence of Methanimicrococcus sp. Es2.</title>
        <authorList>
            <person name="Protasov E."/>
            <person name="Platt K."/>
            <person name="Reeh H."/>
            <person name="Poehlein A."/>
            <person name="Daniel R."/>
            <person name="Brune A."/>
        </authorList>
    </citation>
    <scope>NUCLEOTIDE SEQUENCE [LARGE SCALE GENOMIC DNA]</scope>
    <source>
        <strain evidence="1 2">Es2</strain>
    </source>
</reference>
<dbReference type="Proteomes" id="UP001302662">
    <property type="component" value="Chromosome"/>
</dbReference>
<dbReference type="AlphaFoldDB" id="A0AA96VC90"/>
<dbReference type="RefSeq" id="WP_316559239.1">
    <property type="nucleotide sequence ID" value="NZ_CP131062.1"/>
</dbReference>